<name>A0A1H8D370_9BACI</name>
<keyword evidence="1" id="KW-0238">DNA-binding</keyword>
<dbReference type="NCBIfam" id="TIGR01766">
    <property type="entry name" value="IS200/IS605 family accessory protein TnpB-like domain"/>
    <property type="match status" value="1"/>
</dbReference>
<evidence type="ECO:0000313" key="4">
    <source>
        <dbReference type="Proteomes" id="UP000198553"/>
    </source>
</evidence>
<dbReference type="InterPro" id="IPR010095">
    <property type="entry name" value="Cas12f1-like_TNB"/>
</dbReference>
<keyword evidence="4" id="KW-1185">Reference proteome</keyword>
<dbReference type="OrthoDB" id="7375452at2"/>
<reference evidence="4" key="1">
    <citation type="submission" date="2016-10" db="EMBL/GenBank/DDBJ databases">
        <authorList>
            <person name="Varghese N."/>
            <person name="Submissions S."/>
        </authorList>
    </citation>
    <scope>NUCLEOTIDE SEQUENCE [LARGE SCALE GENOMIC DNA]</scope>
    <source>
        <strain evidence="4">B48,IBRC-M 10115,DSM 25386,CECT 8001</strain>
    </source>
</reference>
<feature type="coiled-coil region" evidence="2">
    <location>
        <begin position="103"/>
        <end position="161"/>
    </location>
</feature>
<proteinExistence type="predicted"/>
<dbReference type="AlphaFoldDB" id="A0A1H8D370"/>
<accession>A0A1H8D370</accession>
<gene>
    <name evidence="3" type="ORF">SAMN05192533_10855</name>
</gene>
<keyword evidence="2" id="KW-0175">Coiled coil</keyword>
<dbReference type="EMBL" id="FOBW01000008">
    <property type="protein sequence ID" value="SEN01612.1"/>
    <property type="molecule type" value="Genomic_DNA"/>
</dbReference>
<organism evidence="3 4">
    <name type="scientific">Mesobacillus persicus</name>
    <dbReference type="NCBI Taxonomy" id="930146"/>
    <lineage>
        <taxon>Bacteria</taxon>
        <taxon>Bacillati</taxon>
        <taxon>Bacillota</taxon>
        <taxon>Bacilli</taxon>
        <taxon>Bacillales</taxon>
        <taxon>Bacillaceae</taxon>
        <taxon>Mesobacillus</taxon>
    </lineage>
</organism>
<dbReference type="GO" id="GO:0003677">
    <property type="term" value="F:DNA binding"/>
    <property type="evidence" value="ECO:0007669"/>
    <property type="project" value="UniProtKB-KW"/>
</dbReference>
<dbReference type="Proteomes" id="UP000198553">
    <property type="component" value="Unassembled WGS sequence"/>
</dbReference>
<protein>
    <submittedName>
        <fullName evidence="3">Transposase, IS605 OrfB family, central region</fullName>
    </submittedName>
</protein>
<evidence type="ECO:0000313" key="3">
    <source>
        <dbReference type="EMBL" id="SEN01612.1"/>
    </source>
</evidence>
<dbReference type="RefSeq" id="WP_090745788.1">
    <property type="nucleotide sequence ID" value="NZ_FOBW01000008.1"/>
</dbReference>
<sequence>MLQTYQTKLRNVELSNCLTSDRYLQEYSKFFGMVERKLFVQSHIHGQSSASLKKAFSKNYGLTARQFNSLRIQLDGKVSSFIEKRQVELEEVERKIQYLRKFIDKKTKQKEKLHEKILKMKQTHPRFLKQLKKYRYLKFVLHQKKRRLRTMEQRFTQLNQDREHNKIRICFGSKRLFHKQFYLDANGYATFQDWKKDWQDARSYQFMVVGSKDESFGNQSATYDLENNLRLRVADQFVEKYGKYITLPNVLFSYGQDQLDQAKISYQGITKGGKPQRYFKAISYRFIKKEKGWYVNATVDIENPRVGTSNQNGLIGVDLNAGFLSICEIDRFGNPINEWKISVPMYARNKNQIKASLSNAVQEIVHYAILVQKNIVIESLNFAKKKTSLREMGAKYARMLSGFAYASFKSIVESKAKKSGVYVQSVYPAYTSQIGHMKFMARYGLSPHGAAACMIARRGYRFKVEQPKYDSILSFPKNFNKEKSNFSNWKSITTHLKKNYSFHDKIELLKADH</sequence>
<evidence type="ECO:0000256" key="2">
    <source>
        <dbReference type="SAM" id="Coils"/>
    </source>
</evidence>
<dbReference type="STRING" id="930146.SAMN05192533_10855"/>
<evidence type="ECO:0000256" key="1">
    <source>
        <dbReference type="ARBA" id="ARBA00023125"/>
    </source>
</evidence>